<dbReference type="Pfam" id="PF00455">
    <property type="entry name" value="DeoRC"/>
    <property type="match status" value="1"/>
</dbReference>
<dbReference type="SMART" id="SM01134">
    <property type="entry name" value="DeoRC"/>
    <property type="match status" value="1"/>
</dbReference>
<dbReference type="PROSITE" id="PS51000">
    <property type="entry name" value="HTH_DEOR_2"/>
    <property type="match status" value="1"/>
</dbReference>
<name>A0A1V4HKV4_9BACL</name>
<proteinExistence type="predicted"/>
<dbReference type="GO" id="GO:0003700">
    <property type="term" value="F:DNA-binding transcription factor activity"/>
    <property type="evidence" value="ECO:0007669"/>
    <property type="project" value="InterPro"/>
</dbReference>
<protein>
    <submittedName>
        <fullName evidence="4">Transcriptional regulator</fullName>
    </submittedName>
</protein>
<keyword evidence="2" id="KW-0804">Transcription</keyword>
<dbReference type="Proteomes" id="UP000190626">
    <property type="component" value="Unassembled WGS sequence"/>
</dbReference>
<dbReference type="InterPro" id="IPR014036">
    <property type="entry name" value="DeoR-like_C"/>
</dbReference>
<evidence type="ECO:0000256" key="2">
    <source>
        <dbReference type="ARBA" id="ARBA00023163"/>
    </source>
</evidence>
<accession>A0A1V4HKV4</accession>
<evidence type="ECO:0000259" key="3">
    <source>
        <dbReference type="PROSITE" id="PS51000"/>
    </source>
</evidence>
<gene>
    <name evidence="4" type="ORF">BC351_04875</name>
</gene>
<dbReference type="Pfam" id="PF08220">
    <property type="entry name" value="HTH_DeoR"/>
    <property type="match status" value="1"/>
</dbReference>
<dbReference type="InterPro" id="IPR036388">
    <property type="entry name" value="WH-like_DNA-bd_sf"/>
</dbReference>
<keyword evidence="1" id="KW-0805">Transcription regulation</keyword>
<comment type="caution">
    <text evidence="4">The sequence shown here is derived from an EMBL/GenBank/DDBJ whole genome shotgun (WGS) entry which is preliminary data.</text>
</comment>
<dbReference type="EMBL" id="MBTG01000012">
    <property type="protein sequence ID" value="OPH57915.1"/>
    <property type="molecule type" value="Genomic_DNA"/>
</dbReference>
<dbReference type="PANTHER" id="PTHR30363:SF44">
    <property type="entry name" value="AGA OPERON TRANSCRIPTIONAL REPRESSOR-RELATED"/>
    <property type="match status" value="1"/>
</dbReference>
<dbReference type="InterPro" id="IPR036390">
    <property type="entry name" value="WH_DNA-bd_sf"/>
</dbReference>
<dbReference type="OrthoDB" id="9797223at2"/>
<dbReference type="InterPro" id="IPR001034">
    <property type="entry name" value="DeoR_HTH"/>
</dbReference>
<dbReference type="SUPFAM" id="SSF100950">
    <property type="entry name" value="NagB/RpiA/CoA transferase-like"/>
    <property type="match status" value="1"/>
</dbReference>
<dbReference type="InterPro" id="IPR050313">
    <property type="entry name" value="Carb_Metab_HTH_regulators"/>
</dbReference>
<evidence type="ECO:0000313" key="4">
    <source>
        <dbReference type="EMBL" id="OPH57915.1"/>
    </source>
</evidence>
<keyword evidence="5" id="KW-1185">Reference proteome</keyword>
<dbReference type="PRINTS" id="PR00037">
    <property type="entry name" value="HTHLACR"/>
</dbReference>
<dbReference type="SUPFAM" id="SSF46785">
    <property type="entry name" value="Winged helix' DNA-binding domain"/>
    <property type="match status" value="1"/>
</dbReference>
<dbReference type="SMART" id="SM00420">
    <property type="entry name" value="HTH_DEOR"/>
    <property type="match status" value="1"/>
</dbReference>
<sequence length="246" mass="27383">MIMNLLYLQQRVTVKELCNKLNVSEATLRTDLSLMEKEDLLIRTHGGAILKAETDYQRLSLEKESSNHIEKMKISQKASQLILNRQCILLDASSTALELARILAKVKHKLTVVTNGIQAAMNMKENPNLTVILLSGLLSMGSSALEGSYGIDLFNHINIDIFFTSSKGFTIEDGLTDYNIYEVDLKRAMADSAARIVALLDHKKMGKTFISSFASTEEIDILITDSLTPRSFIEDISSKQVEVIVV</sequence>
<feature type="domain" description="HTH deoR-type" evidence="3">
    <location>
        <begin position="1"/>
        <end position="50"/>
    </location>
</feature>
<dbReference type="AlphaFoldDB" id="A0A1V4HKV4"/>
<dbReference type="InterPro" id="IPR037171">
    <property type="entry name" value="NagB/RpiA_transferase-like"/>
</dbReference>
<dbReference type="PANTHER" id="PTHR30363">
    <property type="entry name" value="HTH-TYPE TRANSCRIPTIONAL REGULATOR SRLR-RELATED"/>
    <property type="match status" value="1"/>
</dbReference>
<organism evidence="4 5">
    <name type="scientific">Paenibacillus ferrarius</name>
    <dbReference type="NCBI Taxonomy" id="1469647"/>
    <lineage>
        <taxon>Bacteria</taxon>
        <taxon>Bacillati</taxon>
        <taxon>Bacillota</taxon>
        <taxon>Bacilli</taxon>
        <taxon>Bacillales</taxon>
        <taxon>Paenibacillaceae</taxon>
        <taxon>Paenibacillus</taxon>
    </lineage>
</organism>
<evidence type="ECO:0000313" key="5">
    <source>
        <dbReference type="Proteomes" id="UP000190626"/>
    </source>
</evidence>
<dbReference type="STRING" id="1469647.BC351_04875"/>
<evidence type="ECO:0000256" key="1">
    <source>
        <dbReference type="ARBA" id="ARBA00023015"/>
    </source>
</evidence>
<dbReference type="Gene3D" id="1.10.10.10">
    <property type="entry name" value="Winged helix-like DNA-binding domain superfamily/Winged helix DNA-binding domain"/>
    <property type="match status" value="1"/>
</dbReference>
<reference evidence="5" key="1">
    <citation type="submission" date="2016-07" db="EMBL/GenBank/DDBJ databases">
        <authorList>
            <person name="Florea S."/>
            <person name="Webb J.S."/>
            <person name="Jaromczyk J."/>
            <person name="Schardl C.L."/>
        </authorList>
    </citation>
    <scope>NUCLEOTIDE SEQUENCE [LARGE SCALE GENOMIC DNA]</scope>
    <source>
        <strain evidence="5">CY1</strain>
    </source>
</reference>